<reference evidence="3 4" key="1">
    <citation type="submission" date="2020-02" db="EMBL/GenBank/DDBJ databases">
        <title>Genome sequence of the type strain CGMCC 1.15528 of Mesorhizobium zhangyense.</title>
        <authorList>
            <person name="Gao J."/>
            <person name="Sun J."/>
        </authorList>
    </citation>
    <scope>NUCLEOTIDE SEQUENCE [LARGE SCALE GENOMIC DNA]</scope>
    <source>
        <strain evidence="3 4">CGMCC 1.15528</strain>
    </source>
</reference>
<evidence type="ECO:0000313" key="3">
    <source>
        <dbReference type="EMBL" id="NGN45076.1"/>
    </source>
</evidence>
<dbReference type="CDD" id="cd06193">
    <property type="entry name" value="siderophore_interacting"/>
    <property type="match status" value="1"/>
</dbReference>
<dbReference type="SUPFAM" id="SSF63380">
    <property type="entry name" value="Riboflavin synthase domain-like"/>
    <property type="match status" value="1"/>
</dbReference>
<name>A0A7C9RBX9_9HYPH</name>
<comment type="caution">
    <text evidence="3">The sequence shown here is derived from an EMBL/GenBank/DDBJ whole genome shotgun (WGS) entry which is preliminary data.</text>
</comment>
<dbReference type="InterPro" id="IPR017927">
    <property type="entry name" value="FAD-bd_FR_type"/>
</dbReference>
<dbReference type="GO" id="GO:0016491">
    <property type="term" value="F:oxidoreductase activity"/>
    <property type="evidence" value="ECO:0007669"/>
    <property type="project" value="InterPro"/>
</dbReference>
<evidence type="ECO:0000256" key="1">
    <source>
        <dbReference type="ARBA" id="ARBA00035644"/>
    </source>
</evidence>
<dbReference type="Pfam" id="PF09981">
    <property type="entry name" value="DUF2218"/>
    <property type="match status" value="1"/>
</dbReference>
<gene>
    <name evidence="3" type="ORF">G6N74_28890</name>
</gene>
<dbReference type="InterPro" id="IPR039261">
    <property type="entry name" value="FNR_nucleotide-bd"/>
</dbReference>
<dbReference type="Gene3D" id="3.30.310.50">
    <property type="entry name" value="Alpha-D-phosphohexomutase, C-terminal domain"/>
    <property type="match status" value="1"/>
</dbReference>
<accession>A0A7C9RBX9</accession>
<evidence type="ECO:0000259" key="2">
    <source>
        <dbReference type="PROSITE" id="PS51384"/>
    </source>
</evidence>
<dbReference type="PANTHER" id="PTHR30157:SF0">
    <property type="entry name" value="NADPH-DEPENDENT FERRIC-CHELATE REDUCTASE"/>
    <property type="match status" value="1"/>
</dbReference>
<dbReference type="InterPro" id="IPR014543">
    <property type="entry name" value="UCP028291"/>
</dbReference>
<comment type="similarity">
    <text evidence="1">Belongs to the SIP oxidoreductase family.</text>
</comment>
<dbReference type="InterPro" id="IPR007037">
    <property type="entry name" value="SIP_rossman_dom"/>
</dbReference>
<dbReference type="Pfam" id="PF08021">
    <property type="entry name" value="FAD_binding_9"/>
    <property type="match status" value="1"/>
</dbReference>
<evidence type="ECO:0000313" key="4">
    <source>
        <dbReference type="Proteomes" id="UP000481252"/>
    </source>
</evidence>
<dbReference type="Gene3D" id="3.40.50.80">
    <property type="entry name" value="Nucleotide-binding domain of ferredoxin-NADP reductase (FNR) module"/>
    <property type="match status" value="1"/>
</dbReference>
<organism evidence="3 4">
    <name type="scientific">Mesorhizobium zhangyense</name>
    <dbReference type="NCBI Taxonomy" id="1776730"/>
    <lineage>
        <taxon>Bacteria</taxon>
        <taxon>Pseudomonadati</taxon>
        <taxon>Pseudomonadota</taxon>
        <taxon>Alphaproteobacteria</taxon>
        <taxon>Hyphomicrobiales</taxon>
        <taxon>Phyllobacteriaceae</taxon>
        <taxon>Mesorhizobium</taxon>
    </lineage>
</organism>
<dbReference type="InterPro" id="IPR017938">
    <property type="entry name" value="Riboflavin_synthase-like_b-brl"/>
</dbReference>
<sequence length="366" mass="40403">MRNEPTFKATARVLLTAPDDVMKRLCDHMAEHGDVSLSDRKARIDTFYGSAALEAHDDALTLHAEGDDEVNFAYVKLSLAEHLLEFAPGENPSIIWSGDSFAGTPLPYFREMRVVGARSLTPHMRRVTLAGENLARFETGGLHIRLLFPPKGVETPQWPVTGEDGRPSWPKGMERPLARVYTIRSIDAAKGEVEIDMVLHEGADTPGATFAANAVAGDIVGMTGPGGGWIEEADWHLLAGDETALPAIGRILEQLPETARVTALIEIADATEEQPLPTSAKLDLRWLHRNGAEAGTTTLLEDAIRSLKWPAAEDGKRAFAWVGCEHKAFRAIRKYLRTERKLAREDHLVVAYWRRGFDGDNARNEE</sequence>
<protein>
    <submittedName>
        <fullName evidence="3">Siderophore-interacting protein</fullName>
    </submittedName>
</protein>
<dbReference type="Proteomes" id="UP000481252">
    <property type="component" value="Unassembled WGS sequence"/>
</dbReference>
<feature type="domain" description="FAD-binding FR-type" evidence="2">
    <location>
        <begin position="107"/>
        <end position="232"/>
    </location>
</feature>
<dbReference type="PROSITE" id="PS51384">
    <property type="entry name" value="FAD_FR"/>
    <property type="match status" value="1"/>
</dbReference>
<dbReference type="AlphaFoldDB" id="A0A7C9RBX9"/>
<dbReference type="RefSeq" id="WP_165121452.1">
    <property type="nucleotide sequence ID" value="NZ_JAAKZG010000025.1"/>
</dbReference>
<proteinExistence type="inferred from homology"/>
<dbReference type="InterPro" id="IPR013113">
    <property type="entry name" value="SIP_FAD-bd"/>
</dbReference>
<dbReference type="PANTHER" id="PTHR30157">
    <property type="entry name" value="FERRIC REDUCTASE, NADPH-DEPENDENT"/>
    <property type="match status" value="1"/>
</dbReference>
<dbReference type="Gene3D" id="2.40.30.10">
    <property type="entry name" value="Translation factors"/>
    <property type="match status" value="1"/>
</dbReference>
<dbReference type="InterPro" id="IPR039374">
    <property type="entry name" value="SIP_fam"/>
</dbReference>
<keyword evidence="4" id="KW-1185">Reference proteome</keyword>
<dbReference type="EMBL" id="JAAKZG010000025">
    <property type="protein sequence ID" value="NGN45076.1"/>
    <property type="molecule type" value="Genomic_DNA"/>
</dbReference>
<dbReference type="Pfam" id="PF04954">
    <property type="entry name" value="SIP"/>
    <property type="match status" value="1"/>
</dbReference>